<comment type="caution">
    <text evidence="2">The sequence shown here is derived from an EMBL/GenBank/DDBJ whole genome shotgun (WGS) entry which is preliminary data.</text>
</comment>
<name>A0ABS7UE13_9ACTN</name>
<dbReference type="PANTHER" id="PTHR43135:SF3">
    <property type="entry name" value="ALPHA-D-RIBOSE 1-METHYLPHOSPHONATE 5-TRIPHOSPHATE DIPHOSPHATASE"/>
    <property type="match status" value="1"/>
</dbReference>
<dbReference type="EMBL" id="JAIQZJ010000006">
    <property type="protein sequence ID" value="MBZ5738882.1"/>
    <property type="molecule type" value="Genomic_DNA"/>
</dbReference>
<dbReference type="PANTHER" id="PTHR43135">
    <property type="entry name" value="ALPHA-D-RIBOSE 1-METHYLPHOSPHONATE 5-TRIPHOSPHATE DIPHOSPHATASE"/>
    <property type="match status" value="1"/>
</dbReference>
<dbReference type="Gene3D" id="3.20.20.140">
    <property type="entry name" value="Metal-dependent hydrolases"/>
    <property type="match status" value="1"/>
</dbReference>
<dbReference type="SUPFAM" id="SSF51338">
    <property type="entry name" value="Composite domain of metallo-dependent hydrolases"/>
    <property type="match status" value="1"/>
</dbReference>
<dbReference type="RefSeq" id="WP_224123253.1">
    <property type="nucleotide sequence ID" value="NZ_JAIQZJ010000006.1"/>
</dbReference>
<dbReference type="InterPro" id="IPR011059">
    <property type="entry name" value="Metal-dep_hydrolase_composite"/>
</dbReference>
<dbReference type="Gene3D" id="2.30.40.10">
    <property type="entry name" value="Urease, subunit C, domain 1"/>
    <property type="match status" value="1"/>
</dbReference>
<evidence type="ECO:0000259" key="1">
    <source>
        <dbReference type="Pfam" id="PF01979"/>
    </source>
</evidence>
<keyword evidence="3" id="KW-1185">Reference proteome</keyword>
<accession>A0ABS7UE13</accession>
<sequence>MPDLVITNATVWTSPDDEPLPDHAVVVHAGVVERVVPTAALDGAVADLPVWDAVGRVVTAGFWNCHVHLSEPVWRGAGRAPVARLQAALDDMLLSRGFTTAVDLASNSRDTLPLVARIASGELAGPTILSATEAIRPARGLPFYTREEVPWFLWWALPTPWTAAGARRVARRQLRKGARVIKLFTGSYVERDRIKPMGIPHARAAVEVAHEHGVLVFAHTSNREGLQVALDAGVDVIAHVPDETDGTEPLLREAANRGVWLVPTLLMFAETVTTSPAYLDPIDDALRVFRDAGGRVLFGTDVGYLQEYAIDGELAALERCGLDGPAVLRALTTEPAAAFGRPDEGTVAPGMRADLTVLETRASVVRPGDLGRVAAVVKDGRVVLTR</sequence>
<evidence type="ECO:0000313" key="2">
    <source>
        <dbReference type="EMBL" id="MBZ5738882.1"/>
    </source>
</evidence>
<proteinExistence type="predicted"/>
<dbReference type="SUPFAM" id="SSF51556">
    <property type="entry name" value="Metallo-dependent hydrolases"/>
    <property type="match status" value="1"/>
</dbReference>
<dbReference type="InterPro" id="IPR032466">
    <property type="entry name" value="Metal_Hydrolase"/>
</dbReference>
<feature type="domain" description="Amidohydrolase-related" evidence="1">
    <location>
        <begin position="57"/>
        <end position="383"/>
    </location>
</feature>
<evidence type="ECO:0000313" key="3">
    <source>
        <dbReference type="Proteomes" id="UP000780875"/>
    </source>
</evidence>
<dbReference type="InterPro" id="IPR051781">
    <property type="entry name" value="Metallo-dep_Hydrolase"/>
</dbReference>
<gene>
    <name evidence="2" type="ORF">K8U61_11965</name>
</gene>
<organism evidence="2 3">
    <name type="scientific">Nocardioides mangrovi</name>
    <dbReference type="NCBI Taxonomy" id="2874580"/>
    <lineage>
        <taxon>Bacteria</taxon>
        <taxon>Bacillati</taxon>
        <taxon>Actinomycetota</taxon>
        <taxon>Actinomycetes</taxon>
        <taxon>Propionibacteriales</taxon>
        <taxon>Nocardioidaceae</taxon>
        <taxon>Nocardioides</taxon>
    </lineage>
</organism>
<dbReference type="Pfam" id="PF01979">
    <property type="entry name" value="Amidohydro_1"/>
    <property type="match status" value="1"/>
</dbReference>
<dbReference type="Proteomes" id="UP000780875">
    <property type="component" value="Unassembled WGS sequence"/>
</dbReference>
<protein>
    <submittedName>
        <fullName evidence="2">Amidohydrolase family protein</fullName>
    </submittedName>
</protein>
<reference evidence="2 3" key="1">
    <citation type="submission" date="2021-09" db="EMBL/GenBank/DDBJ databases">
        <title>Whole genome sequence of Nocardioides sp. GBK3QG-3.</title>
        <authorList>
            <person name="Tuo L."/>
        </authorList>
    </citation>
    <scope>NUCLEOTIDE SEQUENCE [LARGE SCALE GENOMIC DNA]</scope>
    <source>
        <strain evidence="2 3">GBK3QG-3</strain>
    </source>
</reference>
<dbReference type="InterPro" id="IPR006680">
    <property type="entry name" value="Amidohydro-rel"/>
</dbReference>